<evidence type="ECO:0000313" key="2">
    <source>
        <dbReference type="Proteomes" id="UP000796104"/>
    </source>
</evidence>
<comment type="caution">
    <text evidence="1">The sequence shown here is derived from an EMBL/GenBank/DDBJ whole genome shotgun (WGS) entry which is preliminary data.</text>
</comment>
<evidence type="ECO:0000313" key="1">
    <source>
        <dbReference type="EMBL" id="TND55365.1"/>
    </source>
</evidence>
<sequence>MNVTLNSVLLPDDLVWRDEFEWAPVEQVVTPTLSGALLVEETAKPEGRPLTLSGHCSRAKVQELKGLEAQVAQLMTLTLLDGVARTVVWRRPGVVATPLYELADPDGDHPYALTLNLTEVTP</sequence>
<accession>A0AAX2UWY5</accession>
<proteinExistence type="predicted"/>
<dbReference type="RefSeq" id="WP_139461477.1">
    <property type="nucleotide sequence ID" value="NZ_CAAKNL010000092.1"/>
</dbReference>
<evidence type="ECO:0008006" key="3">
    <source>
        <dbReference type="Google" id="ProtNLM"/>
    </source>
</evidence>
<protein>
    <recommendedName>
        <fullName evidence="3">Phage tail protein</fullName>
    </recommendedName>
</protein>
<organism evidence="1 2">
    <name type="scientific">Aeromonas veronii</name>
    <dbReference type="NCBI Taxonomy" id="654"/>
    <lineage>
        <taxon>Bacteria</taxon>
        <taxon>Pseudomonadati</taxon>
        <taxon>Pseudomonadota</taxon>
        <taxon>Gammaproteobacteria</taxon>
        <taxon>Aeromonadales</taxon>
        <taxon>Aeromonadaceae</taxon>
        <taxon>Aeromonas</taxon>
    </lineage>
</organism>
<reference evidence="1" key="1">
    <citation type="submission" date="2017-10" db="EMBL/GenBank/DDBJ databases">
        <authorList>
            <person name="Colston S.M."/>
            <person name="Graf J."/>
        </authorList>
    </citation>
    <scope>NUCLEOTIDE SEQUENCE</scope>
    <source>
        <strain evidence="1">BAQ071013-135</strain>
    </source>
</reference>
<gene>
    <name evidence="1" type="ORF">CF123_05520</name>
</gene>
<dbReference type="EMBL" id="PDXJ01000007">
    <property type="protein sequence ID" value="TND55365.1"/>
    <property type="molecule type" value="Genomic_DNA"/>
</dbReference>
<reference evidence="1" key="2">
    <citation type="journal article" date="2019" name="PLoS ONE">
        <title>Identification and characterization of putative Aeromonas spp. T3SS effectors.</title>
        <authorList>
            <person name="Rangel L.T."/>
            <person name="Marden J."/>
            <person name="Colston S."/>
            <person name="Setubal J.C."/>
            <person name="Graf J."/>
            <person name="Gogarten J.P."/>
        </authorList>
    </citation>
    <scope>NUCLEOTIDE SEQUENCE</scope>
    <source>
        <strain evidence="1">BAQ071013-135</strain>
    </source>
</reference>
<dbReference type="AlphaFoldDB" id="A0AAX2UWY5"/>
<dbReference type="Proteomes" id="UP000796104">
    <property type="component" value="Unassembled WGS sequence"/>
</dbReference>
<name>A0AAX2UWY5_AERVE</name>